<protein>
    <submittedName>
        <fullName evidence="3">HupE/UreJ family protein</fullName>
    </submittedName>
</protein>
<gene>
    <name evidence="3" type="ORF">EHF44_17580</name>
</gene>
<feature type="transmembrane region" description="Helical" evidence="1">
    <location>
        <begin position="119"/>
        <end position="136"/>
    </location>
</feature>
<dbReference type="AlphaFoldDB" id="A0A3G8H6C2"/>
<reference evidence="4" key="1">
    <citation type="submission" date="2018-11" db="EMBL/GenBank/DDBJ databases">
        <title>FDA dAtabase for Regulatory Grade micrObial Sequences (FDA-ARGOS): Supporting development and validation of Infectious Disease Dx tests.</title>
        <authorList>
            <person name="Goldberg B."/>
            <person name="Campos J."/>
            <person name="Tallon L."/>
            <person name="Sadzewicz L."/>
            <person name="Zhao X."/>
            <person name="Vavikolanu K."/>
            <person name="Mehta A."/>
            <person name="Aluvathingal J."/>
            <person name="Nadendla S."/>
            <person name="Geyer C."/>
            <person name="Nandy P."/>
            <person name="Yan Y."/>
            <person name="Sichtig H."/>
        </authorList>
    </citation>
    <scope>NUCLEOTIDE SEQUENCE [LARGE SCALE GENOMIC DNA]</scope>
    <source>
        <strain evidence="4">FDAARGOS_614</strain>
    </source>
</reference>
<feature type="transmembrane region" description="Helical" evidence="1">
    <location>
        <begin position="92"/>
        <end position="113"/>
    </location>
</feature>
<organism evidence="3 4">
    <name type="scientific">Cupriavidus pauculus</name>
    <dbReference type="NCBI Taxonomy" id="82633"/>
    <lineage>
        <taxon>Bacteria</taxon>
        <taxon>Pseudomonadati</taxon>
        <taxon>Pseudomonadota</taxon>
        <taxon>Betaproteobacteria</taxon>
        <taxon>Burkholderiales</taxon>
        <taxon>Burkholderiaceae</taxon>
        <taxon>Cupriavidus</taxon>
    </lineage>
</organism>
<feature type="transmembrane region" description="Helical" evidence="1">
    <location>
        <begin position="143"/>
        <end position="160"/>
    </location>
</feature>
<feature type="chain" id="PRO_5018238389" evidence="2">
    <location>
        <begin position="38"/>
        <end position="225"/>
    </location>
</feature>
<keyword evidence="2" id="KW-0732">Signal</keyword>
<feature type="transmembrane region" description="Helical" evidence="1">
    <location>
        <begin position="172"/>
        <end position="194"/>
    </location>
</feature>
<evidence type="ECO:0000313" key="3">
    <source>
        <dbReference type="EMBL" id="AZG15092.1"/>
    </source>
</evidence>
<sequence length="225" mass="22373">MRHSAHSLDTVRRRLRTLAPRVATGAALSLAAASALAHPGHDAATVGASLFAGLAHPFTGADHLLAMAAVGVWSALAAPTQSAFGQGDAKRALLRLPFVFVAMMLVGAVLGLAGLSLPAVEPMIAASLLVIGLLVAARARLSAPAGMAIVGGFALFHGYAHGAELPATAAALPAVLAYVGGFAASTMALHVMGIGAGTFLRRHAGWIARVAGAGVALYGAGLLVA</sequence>
<dbReference type="InterPro" id="IPR007038">
    <property type="entry name" value="HupE_UreJ"/>
</dbReference>
<evidence type="ECO:0000313" key="4">
    <source>
        <dbReference type="Proteomes" id="UP000270411"/>
    </source>
</evidence>
<dbReference type="Pfam" id="PF04955">
    <property type="entry name" value="HupE_UreJ"/>
    <property type="match status" value="1"/>
</dbReference>
<dbReference type="RefSeq" id="WP_124684842.1">
    <property type="nucleotide sequence ID" value="NZ_CP033969.1"/>
</dbReference>
<dbReference type="KEGG" id="cpau:EHF44_17580"/>
<accession>A0A3G8H6C2</accession>
<evidence type="ECO:0000256" key="1">
    <source>
        <dbReference type="SAM" id="Phobius"/>
    </source>
</evidence>
<dbReference type="PIRSF" id="PIRSF016919">
    <property type="entry name" value="HupE_UreJ"/>
    <property type="match status" value="1"/>
</dbReference>
<feature type="transmembrane region" description="Helical" evidence="1">
    <location>
        <begin position="206"/>
        <end position="224"/>
    </location>
</feature>
<evidence type="ECO:0000256" key="2">
    <source>
        <dbReference type="SAM" id="SignalP"/>
    </source>
</evidence>
<dbReference type="EMBL" id="CP033969">
    <property type="protein sequence ID" value="AZG15092.1"/>
    <property type="molecule type" value="Genomic_DNA"/>
</dbReference>
<keyword evidence="1" id="KW-0472">Membrane</keyword>
<feature type="transmembrane region" description="Helical" evidence="1">
    <location>
        <begin position="61"/>
        <end position="80"/>
    </location>
</feature>
<feature type="signal peptide" evidence="2">
    <location>
        <begin position="1"/>
        <end position="37"/>
    </location>
</feature>
<proteinExistence type="predicted"/>
<name>A0A3G8H6C2_9BURK</name>
<dbReference type="Proteomes" id="UP000270411">
    <property type="component" value="Chromosome 1"/>
</dbReference>
<dbReference type="OrthoDB" id="9808192at2"/>
<keyword evidence="1" id="KW-1133">Transmembrane helix</keyword>
<keyword evidence="1" id="KW-0812">Transmembrane</keyword>